<keyword evidence="2" id="KW-1185">Reference proteome</keyword>
<organism evidence="1 2">
    <name type="scientific">Taxus chinensis</name>
    <name type="common">Chinese yew</name>
    <name type="synonym">Taxus wallichiana var. chinensis</name>
    <dbReference type="NCBI Taxonomy" id="29808"/>
    <lineage>
        <taxon>Eukaryota</taxon>
        <taxon>Viridiplantae</taxon>
        <taxon>Streptophyta</taxon>
        <taxon>Embryophyta</taxon>
        <taxon>Tracheophyta</taxon>
        <taxon>Spermatophyta</taxon>
        <taxon>Pinopsida</taxon>
        <taxon>Pinidae</taxon>
        <taxon>Conifers II</taxon>
        <taxon>Cupressales</taxon>
        <taxon>Taxaceae</taxon>
        <taxon>Taxus</taxon>
    </lineage>
</organism>
<evidence type="ECO:0000313" key="1">
    <source>
        <dbReference type="EMBL" id="KAH9320767.1"/>
    </source>
</evidence>
<feature type="non-terminal residue" evidence="1">
    <location>
        <position position="99"/>
    </location>
</feature>
<proteinExistence type="predicted"/>
<feature type="non-terminal residue" evidence="1">
    <location>
        <position position="1"/>
    </location>
</feature>
<evidence type="ECO:0000313" key="2">
    <source>
        <dbReference type="Proteomes" id="UP000824469"/>
    </source>
</evidence>
<accession>A0AA38LHB9</accession>
<reference evidence="1 2" key="1">
    <citation type="journal article" date="2021" name="Nat. Plants">
        <title>The Taxus genome provides insights into paclitaxel biosynthesis.</title>
        <authorList>
            <person name="Xiong X."/>
            <person name="Gou J."/>
            <person name="Liao Q."/>
            <person name="Li Y."/>
            <person name="Zhou Q."/>
            <person name="Bi G."/>
            <person name="Li C."/>
            <person name="Du R."/>
            <person name="Wang X."/>
            <person name="Sun T."/>
            <person name="Guo L."/>
            <person name="Liang H."/>
            <person name="Lu P."/>
            <person name="Wu Y."/>
            <person name="Zhang Z."/>
            <person name="Ro D.K."/>
            <person name="Shang Y."/>
            <person name="Huang S."/>
            <person name="Yan J."/>
        </authorList>
    </citation>
    <scope>NUCLEOTIDE SEQUENCE [LARGE SCALE GENOMIC DNA]</scope>
    <source>
        <strain evidence="1">Ta-2019</strain>
    </source>
</reference>
<gene>
    <name evidence="1" type="ORF">KI387_015406</name>
</gene>
<dbReference type="Proteomes" id="UP000824469">
    <property type="component" value="Unassembled WGS sequence"/>
</dbReference>
<comment type="caution">
    <text evidence="1">The sequence shown here is derived from an EMBL/GenBank/DDBJ whole genome shotgun (WGS) entry which is preliminary data.</text>
</comment>
<sequence>NVPKGISDRVVDQKDLVRVIEGLGKEHWDKTSDVDMGEDISTNVNVGIGGCIGMIDIGVVGIDRDVGIFGIFGDVGDVITDEVEIMGNATNAGGFSSVE</sequence>
<name>A0AA38LHB9_TAXCH</name>
<dbReference type="EMBL" id="JAHRHJ020000003">
    <property type="protein sequence ID" value="KAH9320767.1"/>
    <property type="molecule type" value="Genomic_DNA"/>
</dbReference>
<protein>
    <submittedName>
        <fullName evidence="1">Uncharacterized protein</fullName>
    </submittedName>
</protein>
<dbReference type="AlphaFoldDB" id="A0AA38LHB9"/>